<proteinExistence type="predicted"/>
<feature type="transmembrane region" description="Helical" evidence="8">
    <location>
        <begin position="46"/>
        <end position="65"/>
    </location>
</feature>
<dbReference type="RefSeq" id="WP_152209759.1">
    <property type="nucleotide sequence ID" value="NZ_WBVS01000005.1"/>
</dbReference>
<evidence type="ECO:0000256" key="4">
    <source>
        <dbReference type="ARBA" id="ARBA00022519"/>
    </source>
</evidence>
<evidence type="ECO:0000256" key="7">
    <source>
        <dbReference type="ARBA" id="ARBA00023136"/>
    </source>
</evidence>
<feature type="transmembrane region" description="Helical" evidence="8">
    <location>
        <begin position="226"/>
        <end position="247"/>
    </location>
</feature>
<keyword evidence="3" id="KW-1003">Cell membrane</keyword>
<dbReference type="GO" id="GO:0005886">
    <property type="term" value="C:plasma membrane"/>
    <property type="evidence" value="ECO:0007669"/>
    <property type="project" value="UniProtKB-SubCell"/>
</dbReference>
<evidence type="ECO:0000256" key="6">
    <source>
        <dbReference type="ARBA" id="ARBA00022989"/>
    </source>
</evidence>
<dbReference type="Pfam" id="PF02653">
    <property type="entry name" value="BPD_transp_2"/>
    <property type="match status" value="1"/>
</dbReference>
<evidence type="ECO:0000256" key="5">
    <source>
        <dbReference type="ARBA" id="ARBA00022692"/>
    </source>
</evidence>
<evidence type="ECO:0000313" key="9">
    <source>
        <dbReference type="EMBL" id="KAB7788114.1"/>
    </source>
</evidence>
<evidence type="ECO:0000256" key="8">
    <source>
        <dbReference type="SAM" id="Phobius"/>
    </source>
</evidence>
<accession>A0A6I1G8R8</accession>
<comment type="subcellular location">
    <subcellularLocation>
        <location evidence="1">Cell membrane</location>
        <topology evidence="1">Multi-pass membrane protein</topology>
    </subcellularLocation>
</comment>
<evidence type="ECO:0000256" key="3">
    <source>
        <dbReference type="ARBA" id="ARBA00022475"/>
    </source>
</evidence>
<dbReference type="PANTHER" id="PTHR32196">
    <property type="entry name" value="ABC TRANSPORTER PERMEASE PROTEIN YPHD-RELATED-RELATED"/>
    <property type="match status" value="1"/>
</dbReference>
<feature type="transmembrane region" description="Helical" evidence="8">
    <location>
        <begin position="136"/>
        <end position="156"/>
    </location>
</feature>
<dbReference type="Proteomes" id="UP000468413">
    <property type="component" value="Unassembled WGS sequence"/>
</dbReference>
<organism evidence="9 10">
    <name type="scientific">Bifidobacterium cebidarum</name>
    <dbReference type="NCBI Taxonomy" id="2650773"/>
    <lineage>
        <taxon>Bacteria</taxon>
        <taxon>Bacillati</taxon>
        <taxon>Actinomycetota</taxon>
        <taxon>Actinomycetes</taxon>
        <taxon>Bifidobacteriales</taxon>
        <taxon>Bifidobacteriaceae</taxon>
        <taxon>Bifidobacterium</taxon>
    </lineage>
</organism>
<feature type="transmembrane region" description="Helical" evidence="8">
    <location>
        <begin position="253"/>
        <end position="273"/>
    </location>
</feature>
<dbReference type="GO" id="GO:0022857">
    <property type="term" value="F:transmembrane transporter activity"/>
    <property type="evidence" value="ECO:0007669"/>
    <property type="project" value="InterPro"/>
</dbReference>
<feature type="transmembrane region" description="Helical" evidence="8">
    <location>
        <begin position="20"/>
        <end position="40"/>
    </location>
</feature>
<dbReference type="AlphaFoldDB" id="A0A6I1G8R8"/>
<keyword evidence="10" id="KW-1185">Reference proteome</keyword>
<protein>
    <submittedName>
        <fullName evidence="9">Ribose/xylose/arabinose/galactoside ABC-type transporter permease</fullName>
    </submittedName>
</protein>
<feature type="transmembrane region" description="Helical" evidence="8">
    <location>
        <begin position="308"/>
        <end position="328"/>
    </location>
</feature>
<keyword evidence="7 8" id="KW-0472">Membrane</keyword>
<gene>
    <name evidence="9" type="ORF">F7D08_1151</name>
</gene>
<feature type="transmembrane region" description="Helical" evidence="8">
    <location>
        <begin position="99"/>
        <end position="124"/>
    </location>
</feature>
<evidence type="ECO:0000256" key="2">
    <source>
        <dbReference type="ARBA" id="ARBA00022448"/>
    </source>
</evidence>
<evidence type="ECO:0000256" key="1">
    <source>
        <dbReference type="ARBA" id="ARBA00004651"/>
    </source>
</evidence>
<name>A0A6I1G8R8_9BIFI</name>
<feature type="transmembrane region" description="Helical" evidence="8">
    <location>
        <begin position="280"/>
        <end position="302"/>
    </location>
</feature>
<dbReference type="EMBL" id="WBVS01000005">
    <property type="protein sequence ID" value="KAB7788114.1"/>
    <property type="molecule type" value="Genomic_DNA"/>
</dbReference>
<sequence>MRTIQQRFKRTARTQEAILLLVIAIVVTLLTAANPSFMTISNIFDILRIMTVSGMMALSCLLIMISGGVDVSFPAVADAAAFAGATILLQAHFNGSGLVLFLTAIPLGMLMGAINGFFVGWFRIPTMIVTLGTQSLFYGASLYFLGGVSIFELPQGTKDLAQKALITVDSGSGTSSLGPLFLVLVIMAIGVSLLLHRTSFGRSIYALGGNEMVVERSGINIRLRYLCLYSLAGAISAIAGAANATIYRNANPVGLQGQEMGIIAAVVLGGALITGGKGSVTGTLLGVLLIAIIQNSLVLVGIPSTWQNVVIGIVLAAGIAIPAVRHLIDARNKTEVLI</sequence>
<dbReference type="CDD" id="cd06579">
    <property type="entry name" value="TM_PBP1_transp_AraH_like"/>
    <property type="match status" value="1"/>
</dbReference>
<feature type="transmembrane region" description="Helical" evidence="8">
    <location>
        <begin position="72"/>
        <end position="93"/>
    </location>
</feature>
<comment type="caution">
    <text evidence="9">The sequence shown here is derived from an EMBL/GenBank/DDBJ whole genome shotgun (WGS) entry which is preliminary data.</text>
</comment>
<dbReference type="InterPro" id="IPR001851">
    <property type="entry name" value="ABC_transp_permease"/>
</dbReference>
<keyword evidence="2" id="KW-0813">Transport</keyword>
<dbReference type="PANTHER" id="PTHR32196:SF21">
    <property type="entry name" value="ABC TRANSPORTER PERMEASE PROTEIN YPHD-RELATED"/>
    <property type="match status" value="1"/>
</dbReference>
<keyword evidence="5 8" id="KW-0812">Transmembrane</keyword>
<feature type="transmembrane region" description="Helical" evidence="8">
    <location>
        <begin position="176"/>
        <end position="195"/>
    </location>
</feature>
<keyword evidence="6 8" id="KW-1133">Transmembrane helix</keyword>
<keyword evidence="4" id="KW-0997">Cell inner membrane</keyword>
<reference evidence="9 10" key="1">
    <citation type="submission" date="2019-09" db="EMBL/GenBank/DDBJ databases">
        <title>Characterization of the phylogenetic diversity of two novel species belonging to the genus Bifidobacterium: Bifidobacterium cebidarum sp. nov. and Bifidobacterium leontopitheci sp. nov.</title>
        <authorList>
            <person name="Lugli G.A."/>
            <person name="Duranti S."/>
            <person name="Milani C."/>
            <person name="Turroni F."/>
            <person name="Ventura M."/>
        </authorList>
    </citation>
    <scope>NUCLEOTIDE SEQUENCE [LARGE SCALE GENOMIC DNA]</scope>
    <source>
        <strain evidence="9 10">LMG 31469</strain>
    </source>
</reference>
<evidence type="ECO:0000313" key="10">
    <source>
        <dbReference type="Proteomes" id="UP000468413"/>
    </source>
</evidence>